<evidence type="ECO:0000313" key="1">
    <source>
        <dbReference type="EMBL" id="EDW33975.1"/>
    </source>
</evidence>
<reference evidence="1 2" key="1">
    <citation type="journal article" date="2007" name="Nature">
        <title>Evolution of genes and genomes on the Drosophila phylogeny.</title>
        <authorList>
            <consortium name="Drosophila 12 Genomes Consortium"/>
            <person name="Clark A.G."/>
            <person name="Eisen M.B."/>
            <person name="Smith D.R."/>
            <person name="Bergman C.M."/>
            <person name="Oliver B."/>
            <person name="Markow T.A."/>
            <person name="Kaufman T.C."/>
            <person name="Kellis M."/>
            <person name="Gelbart W."/>
            <person name="Iyer V.N."/>
            <person name="Pollard D.A."/>
            <person name="Sackton T.B."/>
            <person name="Larracuente A.M."/>
            <person name="Singh N.D."/>
            <person name="Abad J.P."/>
            <person name="Abt D.N."/>
            <person name="Adryan B."/>
            <person name="Aguade M."/>
            <person name="Akashi H."/>
            <person name="Anderson W.W."/>
            <person name="Aquadro C.F."/>
            <person name="Ardell D.H."/>
            <person name="Arguello R."/>
            <person name="Artieri C.G."/>
            <person name="Barbash D.A."/>
            <person name="Barker D."/>
            <person name="Barsanti P."/>
            <person name="Batterham P."/>
            <person name="Batzoglou S."/>
            <person name="Begun D."/>
            <person name="Bhutkar A."/>
            <person name="Blanco E."/>
            <person name="Bosak S.A."/>
            <person name="Bradley R.K."/>
            <person name="Brand A.D."/>
            <person name="Brent M.R."/>
            <person name="Brooks A.N."/>
            <person name="Brown R.H."/>
            <person name="Butlin R.K."/>
            <person name="Caggese C."/>
            <person name="Calvi B.R."/>
            <person name="Bernardo de Carvalho A."/>
            <person name="Caspi A."/>
            <person name="Castrezana S."/>
            <person name="Celniker S.E."/>
            <person name="Chang J.L."/>
            <person name="Chapple C."/>
            <person name="Chatterji S."/>
            <person name="Chinwalla A."/>
            <person name="Civetta A."/>
            <person name="Clifton S.W."/>
            <person name="Comeron J.M."/>
            <person name="Costello J.C."/>
            <person name="Coyne J.A."/>
            <person name="Daub J."/>
            <person name="David R.G."/>
            <person name="Delcher A.L."/>
            <person name="Delehaunty K."/>
            <person name="Do C.B."/>
            <person name="Ebling H."/>
            <person name="Edwards K."/>
            <person name="Eickbush T."/>
            <person name="Evans J.D."/>
            <person name="Filipski A."/>
            <person name="Findeiss S."/>
            <person name="Freyhult E."/>
            <person name="Fulton L."/>
            <person name="Fulton R."/>
            <person name="Garcia A.C."/>
            <person name="Gardiner A."/>
            <person name="Garfield D.A."/>
            <person name="Garvin B.E."/>
            <person name="Gibson G."/>
            <person name="Gilbert D."/>
            <person name="Gnerre S."/>
            <person name="Godfrey J."/>
            <person name="Good R."/>
            <person name="Gotea V."/>
            <person name="Gravely B."/>
            <person name="Greenberg A.J."/>
            <person name="Griffiths-Jones S."/>
            <person name="Gross S."/>
            <person name="Guigo R."/>
            <person name="Gustafson E.A."/>
            <person name="Haerty W."/>
            <person name="Hahn M.W."/>
            <person name="Halligan D.L."/>
            <person name="Halpern A.L."/>
            <person name="Halter G.M."/>
            <person name="Han M.V."/>
            <person name="Heger A."/>
            <person name="Hillier L."/>
            <person name="Hinrichs A.S."/>
            <person name="Holmes I."/>
            <person name="Hoskins R.A."/>
            <person name="Hubisz M.J."/>
            <person name="Hultmark D."/>
            <person name="Huntley M.A."/>
            <person name="Jaffe D.B."/>
            <person name="Jagadeeshan S."/>
            <person name="Jeck W.R."/>
            <person name="Johnson J."/>
            <person name="Jones C.D."/>
            <person name="Jordan W.C."/>
            <person name="Karpen G.H."/>
            <person name="Kataoka E."/>
            <person name="Keightley P.D."/>
            <person name="Kheradpour P."/>
            <person name="Kirkness E.F."/>
            <person name="Koerich L.B."/>
            <person name="Kristiansen K."/>
            <person name="Kudrna D."/>
            <person name="Kulathinal R.J."/>
            <person name="Kumar S."/>
            <person name="Kwok R."/>
            <person name="Lander E."/>
            <person name="Langley C.H."/>
            <person name="Lapoint R."/>
            <person name="Lazzaro B.P."/>
            <person name="Lee S.J."/>
            <person name="Levesque L."/>
            <person name="Li R."/>
            <person name="Lin C.F."/>
            <person name="Lin M.F."/>
            <person name="Lindblad-Toh K."/>
            <person name="Llopart A."/>
            <person name="Long M."/>
            <person name="Low L."/>
            <person name="Lozovsky E."/>
            <person name="Lu J."/>
            <person name="Luo M."/>
            <person name="Machado C.A."/>
            <person name="Makalowski W."/>
            <person name="Marzo M."/>
            <person name="Matsuda M."/>
            <person name="Matzkin L."/>
            <person name="McAllister B."/>
            <person name="McBride C.S."/>
            <person name="McKernan B."/>
            <person name="McKernan K."/>
            <person name="Mendez-Lago M."/>
            <person name="Minx P."/>
            <person name="Mollenhauer M.U."/>
            <person name="Montooth K."/>
            <person name="Mount S.M."/>
            <person name="Mu X."/>
            <person name="Myers E."/>
            <person name="Negre B."/>
            <person name="Newfeld S."/>
            <person name="Nielsen R."/>
            <person name="Noor M.A."/>
            <person name="O'Grady P."/>
            <person name="Pachter L."/>
            <person name="Papaceit M."/>
            <person name="Parisi M.J."/>
            <person name="Parisi M."/>
            <person name="Parts L."/>
            <person name="Pedersen J.S."/>
            <person name="Pesole G."/>
            <person name="Phillippy A.M."/>
            <person name="Ponting C.P."/>
            <person name="Pop M."/>
            <person name="Porcelli D."/>
            <person name="Powell J.R."/>
            <person name="Prohaska S."/>
            <person name="Pruitt K."/>
            <person name="Puig M."/>
            <person name="Quesneville H."/>
            <person name="Ram K.R."/>
            <person name="Rand D."/>
            <person name="Rasmussen M.D."/>
            <person name="Reed L.K."/>
            <person name="Reenan R."/>
            <person name="Reily A."/>
            <person name="Remington K.A."/>
            <person name="Rieger T.T."/>
            <person name="Ritchie M.G."/>
            <person name="Robin C."/>
            <person name="Rogers Y.H."/>
            <person name="Rohde C."/>
            <person name="Rozas J."/>
            <person name="Rubenfield M.J."/>
            <person name="Ruiz A."/>
            <person name="Russo S."/>
            <person name="Salzberg S.L."/>
            <person name="Sanchez-Gracia A."/>
            <person name="Saranga D.J."/>
            <person name="Sato H."/>
            <person name="Schaeffer S.W."/>
            <person name="Schatz M.C."/>
            <person name="Schlenke T."/>
            <person name="Schwartz R."/>
            <person name="Segarra C."/>
            <person name="Singh R.S."/>
            <person name="Sirot L."/>
            <person name="Sirota M."/>
            <person name="Sisneros N.B."/>
            <person name="Smith C.D."/>
            <person name="Smith T.F."/>
            <person name="Spieth J."/>
            <person name="Stage D.E."/>
            <person name="Stark A."/>
            <person name="Stephan W."/>
            <person name="Strausberg R.L."/>
            <person name="Strempel S."/>
            <person name="Sturgill D."/>
            <person name="Sutton G."/>
            <person name="Sutton G.G."/>
            <person name="Tao W."/>
            <person name="Teichmann S."/>
            <person name="Tobari Y.N."/>
            <person name="Tomimura Y."/>
            <person name="Tsolas J.M."/>
            <person name="Valente V.L."/>
            <person name="Venter E."/>
            <person name="Venter J.C."/>
            <person name="Vicario S."/>
            <person name="Vieira F.G."/>
            <person name="Vilella A.J."/>
            <person name="Villasante A."/>
            <person name="Walenz B."/>
            <person name="Wang J."/>
            <person name="Wasserman M."/>
            <person name="Watts T."/>
            <person name="Wilson D."/>
            <person name="Wilson R.K."/>
            <person name="Wing R.A."/>
            <person name="Wolfner M.F."/>
            <person name="Wong A."/>
            <person name="Wong G.K."/>
            <person name="Wu C.I."/>
            <person name="Wu G."/>
            <person name="Yamamoto D."/>
            <person name="Yang H.P."/>
            <person name="Yang S.P."/>
            <person name="Yorke J.A."/>
            <person name="Yoshida K."/>
            <person name="Zdobnov E."/>
            <person name="Zhang P."/>
            <person name="Zhang Y."/>
            <person name="Zimin A.V."/>
            <person name="Baldwin J."/>
            <person name="Abdouelleil A."/>
            <person name="Abdulkadir J."/>
            <person name="Abebe A."/>
            <person name="Abera B."/>
            <person name="Abreu J."/>
            <person name="Acer S.C."/>
            <person name="Aftuck L."/>
            <person name="Alexander A."/>
            <person name="An P."/>
            <person name="Anderson E."/>
            <person name="Anderson S."/>
            <person name="Arachi H."/>
            <person name="Azer M."/>
            <person name="Bachantsang P."/>
            <person name="Barry A."/>
            <person name="Bayul T."/>
            <person name="Berlin A."/>
            <person name="Bessette D."/>
            <person name="Bloom T."/>
            <person name="Blye J."/>
            <person name="Boguslavskiy L."/>
            <person name="Bonnet C."/>
            <person name="Boukhgalter B."/>
            <person name="Bourzgui I."/>
            <person name="Brown A."/>
            <person name="Cahill P."/>
            <person name="Channer S."/>
            <person name="Cheshatsang Y."/>
            <person name="Chuda L."/>
            <person name="Citroen M."/>
            <person name="Collymore A."/>
            <person name="Cooke P."/>
            <person name="Costello M."/>
            <person name="D'Aco K."/>
            <person name="Daza R."/>
            <person name="De Haan G."/>
            <person name="DeGray S."/>
            <person name="DeMaso C."/>
            <person name="Dhargay N."/>
            <person name="Dooley K."/>
            <person name="Dooley E."/>
            <person name="Doricent M."/>
            <person name="Dorje P."/>
            <person name="Dorjee K."/>
            <person name="Dupes A."/>
            <person name="Elong R."/>
            <person name="Falk J."/>
            <person name="Farina A."/>
            <person name="Faro S."/>
            <person name="Ferguson D."/>
            <person name="Fisher S."/>
            <person name="Foley C.D."/>
            <person name="Franke A."/>
            <person name="Friedrich D."/>
            <person name="Gadbois L."/>
            <person name="Gearin G."/>
            <person name="Gearin C.R."/>
            <person name="Giannoukos G."/>
            <person name="Goode T."/>
            <person name="Graham J."/>
            <person name="Grandbois E."/>
            <person name="Grewal S."/>
            <person name="Gyaltsen K."/>
            <person name="Hafez N."/>
            <person name="Hagos B."/>
            <person name="Hall J."/>
            <person name="Henson C."/>
            <person name="Hollinger A."/>
            <person name="Honan T."/>
            <person name="Huard M.D."/>
            <person name="Hughes L."/>
            <person name="Hurhula B."/>
            <person name="Husby M.E."/>
            <person name="Kamat A."/>
            <person name="Kanga B."/>
            <person name="Kashin S."/>
            <person name="Khazanovich D."/>
            <person name="Kisner P."/>
            <person name="Lance K."/>
            <person name="Lara M."/>
            <person name="Lee W."/>
            <person name="Lennon N."/>
            <person name="Letendre F."/>
            <person name="LeVine R."/>
            <person name="Lipovsky A."/>
            <person name="Liu X."/>
            <person name="Liu J."/>
            <person name="Liu S."/>
            <person name="Lokyitsang T."/>
            <person name="Lokyitsang Y."/>
            <person name="Lubonja R."/>
            <person name="Lui A."/>
            <person name="MacDonald P."/>
            <person name="Magnisalis V."/>
            <person name="Maru K."/>
            <person name="Matthews C."/>
            <person name="McCusker W."/>
            <person name="McDonough S."/>
            <person name="Mehta T."/>
            <person name="Meldrim J."/>
            <person name="Meneus L."/>
            <person name="Mihai O."/>
            <person name="Mihalev A."/>
            <person name="Mihova T."/>
            <person name="Mittelman R."/>
            <person name="Mlenga V."/>
            <person name="Montmayeur A."/>
            <person name="Mulrain L."/>
            <person name="Navidi A."/>
            <person name="Naylor J."/>
            <person name="Negash T."/>
            <person name="Nguyen T."/>
            <person name="Nguyen N."/>
            <person name="Nicol R."/>
            <person name="Norbu C."/>
            <person name="Norbu N."/>
            <person name="Novod N."/>
            <person name="O'Neill B."/>
            <person name="Osman S."/>
            <person name="Markiewicz E."/>
            <person name="Oyono O.L."/>
            <person name="Patti C."/>
            <person name="Phunkhang P."/>
            <person name="Pierre F."/>
            <person name="Priest M."/>
            <person name="Raghuraman S."/>
            <person name="Rege F."/>
            <person name="Reyes R."/>
            <person name="Rise C."/>
            <person name="Rogov P."/>
            <person name="Ross K."/>
            <person name="Ryan E."/>
            <person name="Settipalli S."/>
            <person name="Shea T."/>
            <person name="Sherpa N."/>
            <person name="Shi L."/>
            <person name="Shih D."/>
            <person name="Sparrow T."/>
            <person name="Spaulding J."/>
            <person name="Stalker J."/>
            <person name="Stange-Thomann N."/>
            <person name="Stavropoulos S."/>
            <person name="Stone C."/>
            <person name="Strader C."/>
            <person name="Tesfaye S."/>
            <person name="Thomson T."/>
            <person name="Thoulutsang Y."/>
            <person name="Thoulutsang D."/>
            <person name="Topham K."/>
            <person name="Topping I."/>
            <person name="Tsamla T."/>
            <person name="Vassiliev H."/>
            <person name="Vo A."/>
            <person name="Wangchuk T."/>
            <person name="Wangdi T."/>
            <person name="Weiand M."/>
            <person name="Wilkinson J."/>
            <person name="Wilson A."/>
            <person name="Yadav S."/>
            <person name="Young G."/>
            <person name="Yu Q."/>
            <person name="Zembek L."/>
            <person name="Zhong D."/>
            <person name="Zimmer A."/>
            <person name="Zwirko Z."/>
            <person name="Jaffe D.B."/>
            <person name="Alvarez P."/>
            <person name="Brockman W."/>
            <person name="Butler J."/>
            <person name="Chin C."/>
            <person name="Gnerre S."/>
            <person name="Grabherr M."/>
            <person name="Kleber M."/>
            <person name="Mauceli E."/>
            <person name="MacCallum I."/>
        </authorList>
    </citation>
    <scope>NUCLEOTIDE SEQUENCE [LARGE SCALE GENOMIC DNA]</scope>
    <source>
        <strain evidence="2">MSH-3 / Tucson 14011-0111.49</strain>
    </source>
</reference>
<gene>
    <name evidence="1" type="primary">Dper\GL22002</name>
    <name evidence="1" type="ORF">Dper_GL22002</name>
</gene>
<organism evidence="2">
    <name type="scientific">Drosophila persimilis</name>
    <name type="common">Fruit fly</name>
    <dbReference type="NCBI Taxonomy" id="7234"/>
    <lineage>
        <taxon>Eukaryota</taxon>
        <taxon>Metazoa</taxon>
        <taxon>Ecdysozoa</taxon>
        <taxon>Arthropoda</taxon>
        <taxon>Hexapoda</taxon>
        <taxon>Insecta</taxon>
        <taxon>Pterygota</taxon>
        <taxon>Neoptera</taxon>
        <taxon>Endopterygota</taxon>
        <taxon>Diptera</taxon>
        <taxon>Brachycera</taxon>
        <taxon>Muscomorpha</taxon>
        <taxon>Ephydroidea</taxon>
        <taxon>Drosophilidae</taxon>
        <taxon>Drosophila</taxon>
        <taxon>Sophophora</taxon>
    </lineage>
</organism>
<evidence type="ECO:0000313" key="2">
    <source>
        <dbReference type="Proteomes" id="UP000008744"/>
    </source>
</evidence>
<proteinExistence type="predicted"/>
<keyword evidence="2" id="KW-1185">Reference proteome</keyword>
<name>B4GEE0_DROPE</name>
<dbReference type="HOGENOM" id="CLU_2640742_0_0_1"/>
<dbReference type="Proteomes" id="UP000008744">
    <property type="component" value="Unassembled WGS sequence"/>
</dbReference>
<accession>B4GEE0</accession>
<dbReference type="AlphaFoldDB" id="B4GEE0"/>
<sequence length="77" mass="8479">MLGIINAMADCPDIAAMGAHSVQRHREWTDNTGIDGPVRNRGTVAFVVAAYVIDWTSAISRKRESCLPYEPYVQEVG</sequence>
<dbReference type="EMBL" id="CH479182">
    <property type="protein sequence ID" value="EDW33975.1"/>
    <property type="molecule type" value="Genomic_DNA"/>
</dbReference>
<dbReference type="OMA" id="NAMADCP"/>
<protein>
    <submittedName>
        <fullName evidence="1">GL22002</fullName>
    </submittedName>
</protein>